<feature type="binding site" evidence="10">
    <location>
        <begin position="188"/>
        <end position="190"/>
    </location>
    <ligand>
        <name>FAD</name>
        <dbReference type="ChEBI" id="CHEBI:57692"/>
    </ligand>
</feature>
<comment type="cofactor">
    <cofactor evidence="10">
        <name>FAD</name>
        <dbReference type="ChEBI" id="CHEBI:57692"/>
    </cofactor>
    <text evidence="10">Binds 1 FAD per subunit.</text>
</comment>
<comment type="pathway">
    <text evidence="1">Amino-acid degradation; L-proline degradation into L-glutamate; L-glutamate from L-proline: step 1/2.</text>
</comment>
<comment type="caution">
    <text evidence="12">The sequence shown here is derived from an EMBL/GenBank/DDBJ whole genome shotgun (WGS) entry which is preliminary data.</text>
</comment>
<proteinExistence type="predicted"/>
<dbReference type="PANTHER" id="PTHR13914">
    <property type="entry name" value="PROLINE OXIDASE"/>
    <property type="match status" value="1"/>
</dbReference>
<feature type="binding site" evidence="10">
    <location>
        <position position="164"/>
    </location>
    <ligand>
        <name>FAD</name>
        <dbReference type="ChEBI" id="CHEBI:57692"/>
    </ligand>
</feature>
<feature type="binding site" evidence="10">
    <location>
        <begin position="227"/>
        <end position="228"/>
    </location>
    <ligand>
        <name>FAD</name>
        <dbReference type="ChEBI" id="CHEBI:57692"/>
    </ligand>
</feature>
<evidence type="ECO:0000256" key="7">
    <source>
        <dbReference type="ARBA" id="ARBA00023062"/>
    </source>
</evidence>
<evidence type="ECO:0000256" key="1">
    <source>
        <dbReference type="ARBA" id="ARBA00004739"/>
    </source>
</evidence>
<dbReference type="InterPro" id="IPR002872">
    <property type="entry name" value="Proline_DH_dom"/>
</dbReference>
<feature type="binding site" evidence="10">
    <location>
        <position position="135"/>
    </location>
    <ligand>
        <name>FAD</name>
        <dbReference type="ChEBI" id="CHEBI:57692"/>
    </ligand>
</feature>
<accession>A0A927CRA4</accession>
<dbReference type="PANTHER" id="PTHR13914:SF0">
    <property type="entry name" value="PROLINE DEHYDROGENASE 1, MITOCHONDRIAL"/>
    <property type="match status" value="1"/>
</dbReference>
<dbReference type="EC" id="1.5.5.2" evidence="2"/>
<dbReference type="InterPro" id="IPR015659">
    <property type="entry name" value="Proline_oxidase"/>
</dbReference>
<dbReference type="GO" id="GO:0000166">
    <property type="term" value="F:nucleotide binding"/>
    <property type="evidence" value="ECO:0007669"/>
    <property type="project" value="UniProtKB-KW"/>
</dbReference>
<keyword evidence="4 10" id="KW-0547">Nucleotide-binding</keyword>
<organism evidence="12 13">
    <name type="scientific">Paenibacillus arenilitoris</name>
    <dbReference type="NCBI Taxonomy" id="2772299"/>
    <lineage>
        <taxon>Bacteria</taxon>
        <taxon>Bacillati</taxon>
        <taxon>Bacillota</taxon>
        <taxon>Bacilli</taxon>
        <taxon>Bacillales</taxon>
        <taxon>Paenibacillaceae</taxon>
        <taxon>Paenibacillus</taxon>
    </lineage>
</organism>
<evidence type="ECO:0000256" key="5">
    <source>
        <dbReference type="ARBA" id="ARBA00022827"/>
    </source>
</evidence>
<dbReference type="Proteomes" id="UP000632125">
    <property type="component" value="Unassembled WGS sequence"/>
</dbReference>
<gene>
    <name evidence="12" type="ORF">IDH41_29450</name>
</gene>
<comment type="catalytic activity">
    <reaction evidence="8">
        <text>L-proline + a quinone = (S)-1-pyrroline-5-carboxylate + a quinol + H(+)</text>
        <dbReference type="Rhea" id="RHEA:23784"/>
        <dbReference type="ChEBI" id="CHEBI:15378"/>
        <dbReference type="ChEBI" id="CHEBI:17388"/>
        <dbReference type="ChEBI" id="CHEBI:24646"/>
        <dbReference type="ChEBI" id="CHEBI:60039"/>
        <dbReference type="ChEBI" id="CHEBI:132124"/>
        <dbReference type="EC" id="1.5.5.2"/>
    </reaction>
</comment>
<dbReference type="GO" id="GO:0010133">
    <property type="term" value="P:L-proline catabolic process to L-glutamate"/>
    <property type="evidence" value="ECO:0007669"/>
    <property type="project" value="InterPro"/>
</dbReference>
<dbReference type="SUPFAM" id="SSF51730">
    <property type="entry name" value="FAD-linked oxidoreductase"/>
    <property type="match status" value="1"/>
</dbReference>
<dbReference type="Gene3D" id="3.20.20.220">
    <property type="match status" value="1"/>
</dbReference>
<evidence type="ECO:0000259" key="11">
    <source>
        <dbReference type="Pfam" id="PF01619"/>
    </source>
</evidence>
<evidence type="ECO:0000256" key="3">
    <source>
        <dbReference type="ARBA" id="ARBA00022630"/>
    </source>
</evidence>
<dbReference type="GO" id="GO:0004657">
    <property type="term" value="F:proline dehydrogenase activity"/>
    <property type="evidence" value="ECO:0007669"/>
    <property type="project" value="UniProtKB-EC"/>
</dbReference>
<evidence type="ECO:0000256" key="4">
    <source>
        <dbReference type="ARBA" id="ARBA00022741"/>
    </source>
</evidence>
<evidence type="ECO:0000256" key="10">
    <source>
        <dbReference type="PIRSR" id="PIRSR000196-2"/>
    </source>
</evidence>
<dbReference type="PIRSF" id="PIRSF000196">
    <property type="entry name" value="Pro_dehydrog"/>
    <property type="match status" value="1"/>
</dbReference>
<keyword evidence="7" id="KW-0642">Proline metabolism</keyword>
<feature type="binding site" evidence="9">
    <location>
        <position position="289"/>
    </location>
    <ligand>
        <name>substrate</name>
    </ligand>
</feature>
<protein>
    <recommendedName>
        <fullName evidence="2">proline dehydrogenase</fullName>
        <ecNumber evidence="2">1.5.5.2</ecNumber>
    </recommendedName>
</protein>
<evidence type="ECO:0000256" key="6">
    <source>
        <dbReference type="ARBA" id="ARBA00023002"/>
    </source>
</evidence>
<feature type="binding site" evidence="9">
    <location>
        <position position="290"/>
    </location>
    <ligand>
        <name>substrate</name>
    </ligand>
</feature>
<feature type="binding site" evidence="9">
    <location>
        <position position="100"/>
    </location>
    <ligand>
        <name>substrate</name>
    </ligand>
</feature>
<evidence type="ECO:0000256" key="9">
    <source>
        <dbReference type="PIRSR" id="PIRSR000196-1"/>
    </source>
</evidence>
<dbReference type="EMBL" id="JACXIY010000056">
    <property type="protein sequence ID" value="MBD2872699.1"/>
    <property type="molecule type" value="Genomic_DNA"/>
</dbReference>
<reference evidence="12" key="1">
    <citation type="submission" date="2020-09" db="EMBL/GenBank/DDBJ databases">
        <title>A novel bacterium of genus Paenibacillus, isolated from South China Sea.</title>
        <authorList>
            <person name="Huang H."/>
            <person name="Mo K."/>
            <person name="Hu Y."/>
        </authorList>
    </citation>
    <scope>NUCLEOTIDE SEQUENCE</scope>
    <source>
        <strain evidence="12">IB182493</strain>
    </source>
</reference>
<sequence length="308" mass="34941">MGIGSKWYRKSLLTVAGIPLVEKLSVAYGKRLAGRFVAGETLEQALAEVDRLGKLGIMATLDHLGEGIRQIGEAEAYKEQYLKLLEGIAEKKLRSNVSLKPTQMGLALDPAACYANIREVVKHARSRRNFVRIDMENTPYTQATIDMVRRLRKEGLTNVGTVLQAYLFRTARDARELLDEGVSLRLVKGAYKEADDVAYQKPSEVEGSFKSIIKLHLDKGAYTAVATHDDAIIEWVKTYVRTRGIPKRAFEFQMLYGLRMGEQAKLAKEGYRIRCYVPYGVMWYPYFTRRLAEKPGNLMMVLKHSLKR</sequence>
<evidence type="ECO:0000313" key="13">
    <source>
        <dbReference type="Proteomes" id="UP000632125"/>
    </source>
</evidence>
<feature type="domain" description="Proline dehydrogenase" evidence="11">
    <location>
        <begin position="46"/>
        <end position="294"/>
    </location>
</feature>
<dbReference type="InterPro" id="IPR008219">
    <property type="entry name" value="PRODH_bac_arc"/>
</dbReference>
<evidence type="ECO:0000256" key="8">
    <source>
        <dbReference type="ARBA" id="ARBA00048779"/>
    </source>
</evidence>
<keyword evidence="5 10" id="KW-0274">FAD</keyword>
<keyword evidence="3" id="KW-0285">Flavoprotein</keyword>
<dbReference type="InterPro" id="IPR029041">
    <property type="entry name" value="FAD-linked_oxidoreductase-like"/>
</dbReference>
<dbReference type="Pfam" id="PF01619">
    <property type="entry name" value="Pro_dh"/>
    <property type="match status" value="1"/>
</dbReference>
<keyword evidence="6" id="KW-0560">Oxidoreductase</keyword>
<name>A0A927CRA4_9BACL</name>
<dbReference type="AlphaFoldDB" id="A0A927CRA4"/>
<evidence type="ECO:0000313" key="12">
    <source>
        <dbReference type="EMBL" id="MBD2872699.1"/>
    </source>
</evidence>
<keyword evidence="13" id="KW-1185">Reference proteome</keyword>
<evidence type="ECO:0000256" key="2">
    <source>
        <dbReference type="ARBA" id="ARBA00012695"/>
    </source>
</evidence>
<dbReference type="RefSeq" id="WP_190867632.1">
    <property type="nucleotide sequence ID" value="NZ_JACXIY010000056.1"/>
</dbReference>